<dbReference type="InterPro" id="IPR001387">
    <property type="entry name" value="Cro/C1-type_HTH"/>
</dbReference>
<dbReference type="Pfam" id="PF01381">
    <property type="entry name" value="HTH_3"/>
    <property type="match status" value="1"/>
</dbReference>
<feature type="domain" description="HTH cro/C1-type" evidence="5">
    <location>
        <begin position="23"/>
        <end position="77"/>
    </location>
</feature>
<feature type="region of interest" description="Disordered" evidence="4">
    <location>
        <begin position="140"/>
        <end position="171"/>
    </location>
</feature>
<evidence type="ECO:0000256" key="3">
    <source>
        <dbReference type="ARBA" id="ARBA00023163"/>
    </source>
</evidence>
<dbReference type="GO" id="GO:0003700">
    <property type="term" value="F:DNA-binding transcription factor activity"/>
    <property type="evidence" value="ECO:0007669"/>
    <property type="project" value="TreeGrafter"/>
</dbReference>
<dbReference type="SMART" id="SM00530">
    <property type="entry name" value="HTH_XRE"/>
    <property type="match status" value="1"/>
</dbReference>
<dbReference type="GO" id="GO:0005829">
    <property type="term" value="C:cytosol"/>
    <property type="evidence" value="ECO:0007669"/>
    <property type="project" value="TreeGrafter"/>
</dbReference>
<dbReference type="SUPFAM" id="SSF47413">
    <property type="entry name" value="lambda repressor-like DNA-binding domains"/>
    <property type="match status" value="1"/>
</dbReference>
<dbReference type="Gene3D" id="1.10.260.40">
    <property type="entry name" value="lambda repressor-like DNA-binding domains"/>
    <property type="match status" value="1"/>
</dbReference>
<name>A0A3B0Y6H4_9ZZZZ</name>
<accession>A0A3B0Y6H4</accession>
<dbReference type="PANTHER" id="PTHR46797:SF23">
    <property type="entry name" value="HTH-TYPE TRANSCRIPTIONAL REGULATOR SUTR"/>
    <property type="match status" value="1"/>
</dbReference>
<reference evidence="6" key="1">
    <citation type="submission" date="2018-06" db="EMBL/GenBank/DDBJ databases">
        <authorList>
            <person name="Zhirakovskaya E."/>
        </authorList>
    </citation>
    <scope>NUCLEOTIDE SEQUENCE</scope>
</reference>
<evidence type="ECO:0000256" key="2">
    <source>
        <dbReference type="ARBA" id="ARBA00023125"/>
    </source>
</evidence>
<dbReference type="InterPro" id="IPR050807">
    <property type="entry name" value="TransReg_Diox_bact_type"/>
</dbReference>
<dbReference type="PROSITE" id="PS50943">
    <property type="entry name" value="HTH_CROC1"/>
    <property type="match status" value="1"/>
</dbReference>
<proteinExistence type="predicted"/>
<feature type="compositionally biased region" description="Polar residues" evidence="4">
    <location>
        <begin position="162"/>
        <end position="171"/>
    </location>
</feature>
<dbReference type="CDD" id="cd00093">
    <property type="entry name" value="HTH_XRE"/>
    <property type="match status" value="1"/>
</dbReference>
<evidence type="ECO:0000256" key="1">
    <source>
        <dbReference type="ARBA" id="ARBA00023015"/>
    </source>
</evidence>
<keyword evidence="3" id="KW-0804">Transcription</keyword>
<dbReference type="AlphaFoldDB" id="A0A3B0Y6H4"/>
<keyword evidence="1" id="KW-0805">Transcription regulation</keyword>
<protein>
    <recommendedName>
        <fullName evidence="5">HTH cro/C1-type domain-containing protein</fullName>
    </recommendedName>
</protein>
<dbReference type="InterPro" id="IPR010982">
    <property type="entry name" value="Lambda_DNA-bd_dom_sf"/>
</dbReference>
<dbReference type="PANTHER" id="PTHR46797">
    <property type="entry name" value="HTH-TYPE TRANSCRIPTIONAL REGULATOR"/>
    <property type="match status" value="1"/>
</dbReference>
<dbReference type="EMBL" id="UOFN01000059">
    <property type="protein sequence ID" value="VAW76385.1"/>
    <property type="molecule type" value="Genomic_DNA"/>
</dbReference>
<keyword evidence="2" id="KW-0238">DNA-binding</keyword>
<evidence type="ECO:0000259" key="5">
    <source>
        <dbReference type="PROSITE" id="PS50943"/>
    </source>
</evidence>
<sequence>MNTSNYANASTEANIRRTLSLNLRLLRLLKGWSQEQLAECSGLHRTYIGAVERQEINIGVDNLQRLAKALGTPLTTLLNPGCLDLPDNIRETAPTYRGKPYEDIKKSPLRQRHNVVDMRQFAIFRLWTILSRSRVMTSHDSQCKEATGPAGTTDAYPARLVTGSTRRAQRA</sequence>
<organism evidence="6">
    <name type="scientific">hydrothermal vent metagenome</name>
    <dbReference type="NCBI Taxonomy" id="652676"/>
    <lineage>
        <taxon>unclassified sequences</taxon>
        <taxon>metagenomes</taxon>
        <taxon>ecological metagenomes</taxon>
    </lineage>
</organism>
<dbReference type="GO" id="GO:0003677">
    <property type="term" value="F:DNA binding"/>
    <property type="evidence" value="ECO:0007669"/>
    <property type="project" value="UniProtKB-KW"/>
</dbReference>
<evidence type="ECO:0000313" key="6">
    <source>
        <dbReference type="EMBL" id="VAW76385.1"/>
    </source>
</evidence>
<evidence type="ECO:0000256" key="4">
    <source>
        <dbReference type="SAM" id="MobiDB-lite"/>
    </source>
</evidence>
<gene>
    <name evidence="6" type="ORF">MNBD_GAMMA15-1698</name>
</gene>